<dbReference type="GeneID" id="95754055"/>
<dbReference type="Proteomes" id="UP000240419">
    <property type="component" value="Unassembled WGS sequence"/>
</dbReference>
<accession>A0A2P7VEG4</accession>
<evidence type="ECO:0000313" key="1">
    <source>
        <dbReference type="EMBL" id="PSJ97608.1"/>
    </source>
</evidence>
<dbReference type="RefSeq" id="WP_007729792.1">
    <property type="nucleotide sequence ID" value="NZ_JARMEZ010000017.1"/>
</dbReference>
<gene>
    <name evidence="1" type="ORF">C7R93_08245</name>
</gene>
<dbReference type="EMBL" id="PXZM01000011">
    <property type="protein sequence ID" value="PSJ97608.1"/>
    <property type="molecule type" value="Genomic_DNA"/>
</dbReference>
<reference evidence="1 2" key="1">
    <citation type="submission" date="2018-03" db="EMBL/GenBank/DDBJ databases">
        <title>Brevisbacillus phylogenomics.</title>
        <authorList>
            <person name="Dunlap C."/>
        </authorList>
    </citation>
    <scope>NUCLEOTIDE SEQUENCE [LARGE SCALE GENOMIC DNA]</scope>
    <source>
        <strain evidence="1 2">NRRL NRS-1210</strain>
    </source>
</reference>
<evidence type="ECO:0000313" key="2">
    <source>
        <dbReference type="Proteomes" id="UP000240419"/>
    </source>
</evidence>
<organism evidence="1 2">
    <name type="scientific">Brevibacillus fortis</name>
    <dbReference type="NCBI Taxonomy" id="2126352"/>
    <lineage>
        <taxon>Bacteria</taxon>
        <taxon>Bacillati</taxon>
        <taxon>Bacillota</taxon>
        <taxon>Bacilli</taxon>
        <taxon>Bacillales</taxon>
        <taxon>Paenibacillaceae</taxon>
        <taxon>Brevibacillus</taxon>
    </lineage>
</organism>
<name>A0A2P7VEG4_9BACL</name>
<keyword evidence="2" id="KW-1185">Reference proteome</keyword>
<dbReference type="OrthoDB" id="2472173at2"/>
<sequence length="52" mass="6438">MYIPMIFFTIIIEKRKLTPKQIEAKYMQQQALKRIEEQKHQIVTQFPEFLIR</sequence>
<dbReference type="AlphaFoldDB" id="A0A2P7VEG4"/>
<protein>
    <submittedName>
        <fullName evidence="1">YrzI family protein</fullName>
    </submittedName>
</protein>
<comment type="caution">
    <text evidence="1">The sequence shown here is derived from an EMBL/GenBank/DDBJ whole genome shotgun (WGS) entry which is preliminary data.</text>
</comment>
<proteinExistence type="predicted"/>